<dbReference type="SUPFAM" id="SSF50037">
    <property type="entry name" value="C-terminal domain of transcriptional repressors"/>
    <property type="match status" value="1"/>
</dbReference>
<protein>
    <recommendedName>
        <fullName evidence="2">Ferrous iron transporter FeoA-like domain-containing protein</fullName>
    </recommendedName>
</protein>
<dbReference type="RefSeq" id="WP_162615250.1">
    <property type="nucleotide sequence ID" value="NZ_CAWUGC010000014.1"/>
</dbReference>
<feature type="domain" description="Ferrous iron transporter FeoA-like" evidence="2">
    <location>
        <begin position="11"/>
        <end position="81"/>
    </location>
</feature>
<dbReference type="AlphaFoldDB" id="A0A433SE13"/>
<dbReference type="InterPro" id="IPR053184">
    <property type="entry name" value="FeoA-like"/>
</dbReference>
<sequence length="85" mass="8636">MSSKPALGPCLPLPLAPIGEPVRVVNFGTGKNTAHRLASMGINPGSVLKTIEHAHGGLIVAIGNTRLAIGPGIAHQVMVTPTDTP</sequence>
<reference evidence="3 4" key="1">
    <citation type="submission" date="2018-01" db="EMBL/GenBank/DDBJ databases">
        <title>Saezia sanguinis gen. nov., sp. nov., in the order Burkholderiales isolated from human blood.</title>
        <authorList>
            <person name="Medina-Pascual M.J."/>
            <person name="Valdezate S."/>
            <person name="Monzon S."/>
            <person name="Cuesta I."/>
            <person name="Carrasco G."/>
            <person name="Villalon P."/>
            <person name="Saez-Nieto J.A."/>
        </authorList>
    </citation>
    <scope>NUCLEOTIDE SEQUENCE [LARGE SCALE GENOMIC DNA]</scope>
    <source>
        <strain evidence="3 4">CNM695-12</strain>
    </source>
</reference>
<dbReference type="PANTHER" id="PTHR43151:SF2">
    <property type="entry name" value="FE(2+) TRANSPORT PROTEIN A-RELATED"/>
    <property type="match status" value="1"/>
</dbReference>
<comment type="caution">
    <text evidence="3">The sequence shown here is derived from an EMBL/GenBank/DDBJ whole genome shotgun (WGS) entry which is preliminary data.</text>
</comment>
<gene>
    <name evidence="3" type="ORF">CUZ56_00892</name>
</gene>
<evidence type="ECO:0000313" key="3">
    <source>
        <dbReference type="EMBL" id="RUS66955.1"/>
    </source>
</evidence>
<proteinExistence type="predicted"/>
<dbReference type="InterPro" id="IPR038157">
    <property type="entry name" value="FeoA_core_dom"/>
</dbReference>
<dbReference type="InterPro" id="IPR007167">
    <property type="entry name" value="Fe-transptr_FeoA-like"/>
</dbReference>
<dbReference type="Gene3D" id="2.30.30.90">
    <property type="match status" value="1"/>
</dbReference>
<accession>A0A433SE13</accession>
<keyword evidence="1" id="KW-0408">Iron</keyword>
<name>A0A433SE13_9BURK</name>
<evidence type="ECO:0000256" key="1">
    <source>
        <dbReference type="ARBA" id="ARBA00023004"/>
    </source>
</evidence>
<dbReference type="EMBL" id="PQSP01000002">
    <property type="protein sequence ID" value="RUS66955.1"/>
    <property type="molecule type" value="Genomic_DNA"/>
</dbReference>
<dbReference type="PANTHER" id="PTHR43151">
    <property type="entry name" value="FEOA FAMILY PROTEIN"/>
    <property type="match status" value="1"/>
</dbReference>
<dbReference type="SMART" id="SM00899">
    <property type="entry name" value="FeoA"/>
    <property type="match status" value="1"/>
</dbReference>
<dbReference type="GO" id="GO:0046914">
    <property type="term" value="F:transition metal ion binding"/>
    <property type="evidence" value="ECO:0007669"/>
    <property type="project" value="InterPro"/>
</dbReference>
<dbReference type="Proteomes" id="UP000286947">
    <property type="component" value="Unassembled WGS sequence"/>
</dbReference>
<evidence type="ECO:0000259" key="2">
    <source>
        <dbReference type="SMART" id="SM00899"/>
    </source>
</evidence>
<evidence type="ECO:0000313" key="4">
    <source>
        <dbReference type="Proteomes" id="UP000286947"/>
    </source>
</evidence>
<organism evidence="3 4">
    <name type="scientific">Saezia sanguinis</name>
    <dbReference type="NCBI Taxonomy" id="1965230"/>
    <lineage>
        <taxon>Bacteria</taxon>
        <taxon>Pseudomonadati</taxon>
        <taxon>Pseudomonadota</taxon>
        <taxon>Betaproteobacteria</taxon>
        <taxon>Burkholderiales</taxon>
        <taxon>Saeziaceae</taxon>
        <taxon>Saezia</taxon>
    </lineage>
</organism>
<keyword evidence="4" id="KW-1185">Reference proteome</keyword>
<dbReference type="Pfam" id="PF04023">
    <property type="entry name" value="FeoA"/>
    <property type="match status" value="1"/>
</dbReference>
<dbReference type="InterPro" id="IPR008988">
    <property type="entry name" value="Transcriptional_repressor_C"/>
</dbReference>